<keyword evidence="2" id="KW-1185">Reference proteome</keyword>
<proteinExistence type="predicted"/>
<dbReference type="InParanoid" id="A0A2K1ZG26"/>
<evidence type="ECO:0000313" key="1">
    <source>
        <dbReference type="EMBL" id="PNT24224.1"/>
    </source>
</evidence>
<name>A0A2K1ZG26_POPTR</name>
<evidence type="ECO:0000313" key="2">
    <source>
        <dbReference type="Proteomes" id="UP000006729"/>
    </source>
</evidence>
<dbReference type="EMBL" id="CM009297">
    <property type="protein sequence ID" value="PNT24224.1"/>
    <property type="molecule type" value="Genomic_DNA"/>
</dbReference>
<organism evidence="1 2">
    <name type="scientific">Populus trichocarpa</name>
    <name type="common">Western balsam poplar</name>
    <name type="synonym">Populus balsamifera subsp. trichocarpa</name>
    <dbReference type="NCBI Taxonomy" id="3694"/>
    <lineage>
        <taxon>Eukaryota</taxon>
        <taxon>Viridiplantae</taxon>
        <taxon>Streptophyta</taxon>
        <taxon>Embryophyta</taxon>
        <taxon>Tracheophyta</taxon>
        <taxon>Spermatophyta</taxon>
        <taxon>Magnoliopsida</taxon>
        <taxon>eudicotyledons</taxon>
        <taxon>Gunneridae</taxon>
        <taxon>Pentapetalae</taxon>
        <taxon>rosids</taxon>
        <taxon>fabids</taxon>
        <taxon>Malpighiales</taxon>
        <taxon>Salicaceae</taxon>
        <taxon>Saliceae</taxon>
        <taxon>Populus</taxon>
    </lineage>
</organism>
<sequence length="69" mass="7678">MGSIPWVDWSSGGSHPARFVRKDVSEAFLIQIRNGFNCTYNGASPQFASFLRGIFSRIAWFSLLEPPGV</sequence>
<dbReference type="STRING" id="3694.A0A2K1ZG26"/>
<reference evidence="1 2" key="1">
    <citation type="journal article" date="2006" name="Science">
        <title>The genome of black cottonwood, Populus trichocarpa (Torr. &amp; Gray).</title>
        <authorList>
            <person name="Tuskan G.A."/>
            <person name="Difazio S."/>
            <person name="Jansson S."/>
            <person name="Bohlmann J."/>
            <person name="Grigoriev I."/>
            <person name="Hellsten U."/>
            <person name="Putnam N."/>
            <person name="Ralph S."/>
            <person name="Rombauts S."/>
            <person name="Salamov A."/>
            <person name="Schein J."/>
            <person name="Sterck L."/>
            <person name="Aerts A."/>
            <person name="Bhalerao R.R."/>
            <person name="Bhalerao R.P."/>
            <person name="Blaudez D."/>
            <person name="Boerjan W."/>
            <person name="Brun A."/>
            <person name="Brunner A."/>
            <person name="Busov V."/>
            <person name="Campbell M."/>
            <person name="Carlson J."/>
            <person name="Chalot M."/>
            <person name="Chapman J."/>
            <person name="Chen G.L."/>
            <person name="Cooper D."/>
            <person name="Coutinho P.M."/>
            <person name="Couturier J."/>
            <person name="Covert S."/>
            <person name="Cronk Q."/>
            <person name="Cunningham R."/>
            <person name="Davis J."/>
            <person name="Degroeve S."/>
            <person name="Dejardin A."/>
            <person name="Depamphilis C."/>
            <person name="Detter J."/>
            <person name="Dirks B."/>
            <person name="Dubchak I."/>
            <person name="Duplessis S."/>
            <person name="Ehlting J."/>
            <person name="Ellis B."/>
            <person name="Gendler K."/>
            <person name="Goodstein D."/>
            <person name="Gribskov M."/>
            <person name="Grimwood J."/>
            <person name="Groover A."/>
            <person name="Gunter L."/>
            <person name="Hamberger B."/>
            <person name="Heinze B."/>
            <person name="Helariutta Y."/>
            <person name="Henrissat B."/>
            <person name="Holligan D."/>
            <person name="Holt R."/>
            <person name="Huang W."/>
            <person name="Islam-Faridi N."/>
            <person name="Jones S."/>
            <person name="Jones-Rhoades M."/>
            <person name="Jorgensen R."/>
            <person name="Joshi C."/>
            <person name="Kangasjarvi J."/>
            <person name="Karlsson J."/>
            <person name="Kelleher C."/>
            <person name="Kirkpatrick R."/>
            <person name="Kirst M."/>
            <person name="Kohler A."/>
            <person name="Kalluri U."/>
            <person name="Larimer F."/>
            <person name="Leebens-Mack J."/>
            <person name="Leple J.C."/>
            <person name="Locascio P."/>
            <person name="Lou Y."/>
            <person name="Lucas S."/>
            <person name="Martin F."/>
            <person name="Montanini B."/>
            <person name="Napoli C."/>
            <person name="Nelson D.R."/>
            <person name="Nelson C."/>
            <person name="Nieminen K."/>
            <person name="Nilsson O."/>
            <person name="Pereda V."/>
            <person name="Peter G."/>
            <person name="Philippe R."/>
            <person name="Pilate G."/>
            <person name="Poliakov A."/>
            <person name="Razumovskaya J."/>
            <person name="Richardson P."/>
            <person name="Rinaldi C."/>
            <person name="Ritland K."/>
            <person name="Rouze P."/>
            <person name="Ryaboy D."/>
            <person name="Schmutz J."/>
            <person name="Schrader J."/>
            <person name="Segerman B."/>
            <person name="Shin H."/>
            <person name="Siddiqui A."/>
            <person name="Sterky F."/>
            <person name="Terry A."/>
            <person name="Tsai C.J."/>
            <person name="Uberbacher E."/>
            <person name="Unneberg P."/>
            <person name="Vahala J."/>
            <person name="Wall K."/>
            <person name="Wessler S."/>
            <person name="Yang G."/>
            <person name="Yin T."/>
            <person name="Douglas C."/>
            <person name="Marra M."/>
            <person name="Sandberg G."/>
            <person name="Van de Peer Y."/>
            <person name="Rokhsar D."/>
        </authorList>
    </citation>
    <scope>NUCLEOTIDE SEQUENCE [LARGE SCALE GENOMIC DNA]</scope>
    <source>
        <strain evidence="2">cv. Nisqually</strain>
    </source>
</reference>
<gene>
    <name evidence="1" type="ORF">POPTR_008G123400</name>
</gene>
<protein>
    <submittedName>
        <fullName evidence="1">Uncharacterized protein</fullName>
    </submittedName>
</protein>
<dbReference type="AlphaFoldDB" id="A0A2K1ZG26"/>
<accession>A0A2K1ZG26</accession>
<dbReference type="Proteomes" id="UP000006729">
    <property type="component" value="Chromosome 8"/>
</dbReference>